<name>A0A316DS22_9BACT</name>
<sequence>MAIIDVKSAIKSLNQADRALVGRAFYKHFPKASESRFKNVIGQQSMEFDAIERNALAKHLIEVDENGKVMLDCSDEFMEFIGETV</sequence>
<dbReference type="RefSeq" id="WP_109744491.1">
    <property type="nucleotide sequence ID" value="NZ_QGGO01000025.1"/>
</dbReference>
<organism evidence="1 2">
    <name type="scientific">Arcicella aurantiaca</name>
    <dbReference type="NCBI Taxonomy" id="591202"/>
    <lineage>
        <taxon>Bacteria</taxon>
        <taxon>Pseudomonadati</taxon>
        <taxon>Bacteroidota</taxon>
        <taxon>Cytophagia</taxon>
        <taxon>Cytophagales</taxon>
        <taxon>Flectobacillaceae</taxon>
        <taxon>Arcicella</taxon>
    </lineage>
</organism>
<proteinExistence type="predicted"/>
<evidence type="ECO:0000313" key="2">
    <source>
        <dbReference type="Proteomes" id="UP000245489"/>
    </source>
</evidence>
<evidence type="ECO:0000313" key="1">
    <source>
        <dbReference type="EMBL" id="PWK20278.1"/>
    </source>
</evidence>
<protein>
    <submittedName>
        <fullName evidence="1">Uncharacterized protein</fullName>
    </submittedName>
</protein>
<dbReference type="EMBL" id="QGGO01000025">
    <property type="protein sequence ID" value="PWK20278.1"/>
    <property type="molecule type" value="Genomic_DNA"/>
</dbReference>
<accession>A0A316DS22</accession>
<keyword evidence="2" id="KW-1185">Reference proteome</keyword>
<comment type="caution">
    <text evidence="1">The sequence shown here is derived from an EMBL/GenBank/DDBJ whole genome shotgun (WGS) entry which is preliminary data.</text>
</comment>
<dbReference type="AlphaFoldDB" id="A0A316DS22"/>
<reference evidence="1 2" key="1">
    <citation type="submission" date="2018-05" db="EMBL/GenBank/DDBJ databases">
        <title>Genomic Encyclopedia of Archaeal and Bacterial Type Strains, Phase II (KMG-II): from individual species to whole genera.</title>
        <authorList>
            <person name="Goeker M."/>
        </authorList>
    </citation>
    <scope>NUCLEOTIDE SEQUENCE [LARGE SCALE GENOMIC DNA]</scope>
    <source>
        <strain evidence="1 2">DSM 22214</strain>
    </source>
</reference>
<dbReference type="Proteomes" id="UP000245489">
    <property type="component" value="Unassembled WGS sequence"/>
</dbReference>
<gene>
    <name evidence="1" type="ORF">LV89_03820</name>
</gene>